<dbReference type="InterPro" id="IPR017905">
    <property type="entry name" value="ERV/ALR_sulphydryl_oxidase"/>
</dbReference>
<dbReference type="InterPro" id="IPR036774">
    <property type="entry name" value="ERV/ALR_sulphydryl_oxid_sf"/>
</dbReference>
<evidence type="ECO:0000256" key="11">
    <source>
        <dbReference type="SAM" id="MobiDB-lite"/>
    </source>
</evidence>
<evidence type="ECO:0000256" key="3">
    <source>
        <dbReference type="ARBA" id="ARBA00022630"/>
    </source>
</evidence>
<dbReference type="GO" id="GO:0000139">
    <property type="term" value="C:Golgi membrane"/>
    <property type="evidence" value="ECO:0007669"/>
    <property type="project" value="TreeGrafter"/>
</dbReference>
<proteinExistence type="inferred from homology"/>
<keyword evidence="5 10" id="KW-0274">FAD</keyword>
<keyword evidence="8" id="KW-0325">Glycoprotein</keyword>
<accession>A0A6A4WML7</accession>
<keyword evidence="16" id="KW-1185">Reference proteome</keyword>
<evidence type="ECO:0000256" key="5">
    <source>
        <dbReference type="ARBA" id="ARBA00022827"/>
    </source>
</evidence>
<organism evidence="15 16">
    <name type="scientific">Amphibalanus amphitrite</name>
    <name type="common">Striped barnacle</name>
    <name type="synonym">Balanus amphitrite</name>
    <dbReference type="NCBI Taxonomy" id="1232801"/>
    <lineage>
        <taxon>Eukaryota</taxon>
        <taxon>Metazoa</taxon>
        <taxon>Ecdysozoa</taxon>
        <taxon>Arthropoda</taxon>
        <taxon>Crustacea</taxon>
        <taxon>Multicrustacea</taxon>
        <taxon>Cirripedia</taxon>
        <taxon>Thoracica</taxon>
        <taxon>Thoracicalcarea</taxon>
        <taxon>Balanomorpha</taxon>
        <taxon>Balanoidea</taxon>
        <taxon>Balanidae</taxon>
        <taxon>Amphibalaninae</taxon>
        <taxon>Amphibalanus</taxon>
    </lineage>
</organism>
<feature type="signal peptide" evidence="12">
    <location>
        <begin position="1"/>
        <end position="21"/>
    </location>
</feature>
<feature type="chain" id="PRO_5025608706" description="Sulfhydryl oxidase" evidence="12">
    <location>
        <begin position="22"/>
        <end position="956"/>
    </location>
</feature>
<feature type="region of interest" description="Disordered" evidence="11">
    <location>
        <begin position="734"/>
        <end position="759"/>
    </location>
</feature>
<dbReference type="PROSITE" id="PS51352">
    <property type="entry name" value="THIOREDOXIN_2"/>
    <property type="match status" value="1"/>
</dbReference>
<evidence type="ECO:0000256" key="1">
    <source>
        <dbReference type="ARBA" id="ARBA00001974"/>
    </source>
</evidence>
<feature type="compositionally biased region" description="Basic and acidic residues" evidence="11">
    <location>
        <begin position="846"/>
        <end position="856"/>
    </location>
</feature>
<dbReference type="Pfam" id="PF00085">
    <property type="entry name" value="Thioredoxin"/>
    <property type="match status" value="1"/>
</dbReference>
<dbReference type="InterPro" id="IPR039798">
    <property type="entry name" value="Sulfhydryl_oxidase"/>
</dbReference>
<dbReference type="EMBL" id="VIIS01000785">
    <property type="protein sequence ID" value="KAF0305034.1"/>
    <property type="molecule type" value="Genomic_DNA"/>
</dbReference>
<evidence type="ECO:0000259" key="13">
    <source>
        <dbReference type="PROSITE" id="PS51324"/>
    </source>
</evidence>
<feature type="compositionally biased region" description="Acidic residues" evidence="11">
    <location>
        <begin position="794"/>
        <end position="804"/>
    </location>
</feature>
<evidence type="ECO:0000256" key="8">
    <source>
        <dbReference type="ARBA" id="ARBA00023180"/>
    </source>
</evidence>
<dbReference type="InterPro" id="IPR013766">
    <property type="entry name" value="Thioredoxin_domain"/>
</dbReference>
<dbReference type="Pfam" id="PF04777">
    <property type="entry name" value="Evr1_Alr"/>
    <property type="match status" value="1"/>
</dbReference>
<evidence type="ECO:0000313" key="16">
    <source>
        <dbReference type="Proteomes" id="UP000440578"/>
    </source>
</evidence>
<evidence type="ECO:0000256" key="12">
    <source>
        <dbReference type="SAM" id="SignalP"/>
    </source>
</evidence>
<comment type="caution">
    <text evidence="15">The sequence shown here is derived from an EMBL/GenBank/DDBJ whole genome shotgun (WGS) entry which is preliminary data.</text>
</comment>
<dbReference type="Proteomes" id="UP000440578">
    <property type="component" value="Unassembled WGS sequence"/>
</dbReference>
<evidence type="ECO:0000313" key="15">
    <source>
        <dbReference type="EMBL" id="KAF0305034.1"/>
    </source>
</evidence>
<comment type="catalytic activity">
    <reaction evidence="9 10">
        <text>2 R'C(R)SH + O2 = R'C(R)S-S(R)CR' + H2O2</text>
        <dbReference type="Rhea" id="RHEA:17357"/>
        <dbReference type="ChEBI" id="CHEBI:15379"/>
        <dbReference type="ChEBI" id="CHEBI:16240"/>
        <dbReference type="ChEBI" id="CHEBI:16520"/>
        <dbReference type="ChEBI" id="CHEBI:17412"/>
        <dbReference type="EC" id="1.8.3.2"/>
    </reaction>
</comment>
<reference evidence="15 16" key="1">
    <citation type="submission" date="2019-07" db="EMBL/GenBank/DDBJ databases">
        <title>Draft genome assembly of a fouling barnacle, Amphibalanus amphitrite (Darwin, 1854): The first reference genome for Thecostraca.</title>
        <authorList>
            <person name="Kim W."/>
        </authorList>
    </citation>
    <scope>NUCLEOTIDE SEQUENCE [LARGE SCALE GENOMIC DNA]</scope>
    <source>
        <strain evidence="15">SNU_AA5</strain>
        <tissue evidence="15">Soma without cirri and trophi</tissue>
    </source>
</reference>
<dbReference type="AlphaFoldDB" id="A0A6A4WML7"/>
<dbReference type="Gene3D" id="1.20.120.1960">
    <property type="entry name" value="QSOX sulfhydryl oxidase domain"/>
    <property type="match status" value="1"/>
</dbReference>
<evidence type="ECO:0000256" key="2">
    <source>
        <dbReference type="ARBA" id="ARBA00006041"/>
    </source>
</evidence>
<dbReference type="Pfam" id="PF18371">
    <property type="entry name" value="FAD_SOX"/>
    <property type="match status" value="1"/>
</dbReference>
<dbReference type="GO" id="GO:0006457">
    <property type="term" value="P:protein folding"/>
    <property type="evidence" value="ECO:0007669"/>
    <property type="project" value="TreeGrafter"/>
</dbReference>
<dbReference type="SUPFAM" id="SSF52833">
    <property type="entry name" value="Thioredoxin-like"/>
    <property type="match status" value="1"/>
</dbReference>
<keyword evidence="4 12" id="KW-0732">Signal</keyword>
<dbReference type="PANTHER" id="PTHR22897">
    <property type="entry name" value="QUIESCIN Q6-RELATED SULFHYDRYL OXIDASE"/>
    <property type="match status" value="1"/>
</dbReference>
<dbReference type="PANTHER" id="PTHR22897:SF8">
    <property type="entry name" value="SULFHYDRYL OXIDASE"/>
    <property type="match status" value="1"/>
</dbReference>
<dbReference type="Gene3D" id="3.40.30.10">
    <property type="entry name" value="Glutaredoxin"/>
    <property type="match status" value="1"/>
</dbReference>
<dbReference type="InterPro" id="IPR036249">
    <property type="entry name" value="Thioredoxin-like_sf"/>
</dbReference>
<feature type="domain" description="ERV/ALR sulfhydryl oxidase" evidence="13">
    <location>
        <begin position="390"/>
        <end position="492"/>
    </location>
</feature>
<feature type="region of interest" description="Disordered" evidence="11">
    <location>
        <begin position="830"/>
        <end position="856"/>
    </location>
</feature>
<gene>
    <name evidence="15" type="primary">QSOX1_1</name>
    <name evidence="15" type="ORF">FJT64_023256</name>
</gene>
<feature type="domain" description="Thioredoxin" evidence="14">
    <location>
        <begin position="8"/>
        <end position="156"/>
    </location>
</feature>
<dbReference type="InterPro" id="IPR042568">
    <property type="entry name" value="QSOX_FAD-bd_sf"/>
</dbReference>
<keyword evidence="7" id="KW-1015">Disulfide bond</keyword>
<evidence type="ECO:0000256" key="6">
    <source>
        <dbReference type="ARBA" id="ARBA00023002"/>
    </source>
</evidence>
<dbReference type="GO" id="GO:0003756">
    <property type="term" value="F:protein disulfide isomerase activity"/>
    <property type="evidence" value="ECO:0007669"/>
    <property type="project" value="TreeGrafter"/>
</dbReference>
<feature type="region of interest" description="Disordered" evidence="11">
    <location>
        <begin position="789"/>
        <end position="815"/>
    </location>
</feature>
<protein>
    <recommendedName>
        <fullName evidence="10">Sulfhydryl oxidase</fullName>
        <ecNumber evidence="10">1.8.3.2</ecNumber>
    </recommendedName>
</protein>
<name>A0A6A4WML7_AMPAM</name>
<evidence type="ECO:0000256" key="9">
    <source>
        <dbReference type="ARBA" id="ARBA00048864"/>
    </source>
</evidence>
<keyword evidence="6 10" id="KW-0560">Oxidoreductase</keyword>
<dbReference type="Gene3D" id="1.20.120.310">
    <property type="entry name" value="ERV/ALR sulfhydryl oxidase domain"/>
    <property type="match status" value="1"/>
</dbReference>
<sequence>MLSVPLLTLAGLAALAAPVLAQGGGISTERVDLYQGDPHVVHLDNVTFYGALLDKPHAWAMEFYMDWCGHCQRFAPIWSEVARRAKDWGTVIKVGAINCARRRNSAICRTFGIHGVPQVRLFGPRVRRGMPGLSGIQHDPDRMVGVLIEFVTTIQRRQQPEGWPTLTEHRGSARQLLRNPEPLQALILEEVGRSMGRSVQLDLSSQQHLVRVSRTAHLPADLTQKPSSLPALVLMRPDGSQELVTAKPGQDPRVLFSAVIRRNIGLMDIPSTTVAPTVAPAPTPAPTRAPADRVFMVDMENAIVVALKQEVISHNVIEGEALEALRGFLRMLLDLFPGRSHLMSSLQQVLGSITGPERISGEALERLLKSSSPWWPGLPELQPYQACRGSRPNYRGYSCGLWTLFHSLTVQELRNVPEGRNATVLPAVHGYVKHFFSCRHCSRHFQQMAAEDGLFNVSSTEDSLLWLWRAHNKVNGRIAGDVTEDPLHPKRQFPDRKLCPYCFVGDQCDTYEVIDFLLQFYAAEKFHGHSEVVPGIMRFPSEMLHVLPTVVRASPAEESEITPGLGTGRSRTQRRVTYTRPRVVVRVRPGPATSALTPSASAVRSIVAPLTASPVTLVESVAHVLRRLQNGGGPEDSERLERDRLVKVAEMMAAESGSTDESTDEDDVRDLASQLTSRKEVVRLSQKMVDQATPPPPCAAKKHNLDSEHLTLTEVSRELRRRYDAANDLLSTSASAGVGATPSGTSTTPGGTSTTPGTSATSCLLVPTILESPKRYLYTLMTRRKRLTVRKDSEDEGDSVEELPDASSAQRGDASVDSITNCNVVNAVGQNRRLEKQRARGLPPGGDKENRAPAGGVKDEGFYAQFPLMKEVAHKGDLIAFKCWDMAADYSPFVSEYREATVMETGDGGQYRPRGRRRGRFEITSPDDDEVVDLEEESGIEERCWSELIQPRLLHP</sequence>
<dbReference type="SUPFAM" id="SSF69000">
    <property type="entry name" value="FAD-dependent thiol oxidase"/>
    <property type="match status" value="1"/>
</dbReference>
<dbReference type="GO" id="GO:0005615">
    <property type="term" value="C:extracellular space"/>
    <property type="evidence" value="ECO:0007669"/>
    <property type="project" value="TreeGrafter"/>
</dbReference>
<dbReference type="PROSITE" id="PS51324">
    <property type="entry name" value="ERV_ALR"/>
    <property type="match status" value="1"/>
</dbReference>
<comment type="cofactor">
    <cofactor evidence="1 10">
        <name>FAD</name>
        <dbReference type="ChEBI" id="CHEBI:57692"/>
    </cofactor>
</comment>
<dbReference type="OrthoDB" id="59470at2759"/>
<evidence type="ECO:0000256" key="10">
    <source>
        <dbReference type="RuleBase" id="RU371123"/>
    </source>
</evidence>
<evidence type="ECO:0000259" key="14">
    <source>
        <dbReference type="PROSITE" id="PS51352"/>
    </source>
</evidence>
<dbReference type="InterPro" id="IPR040986">
    <property type="entry name" value="QSOX_FAD-bd_dom"/>
</dbReference>
<comment type="similarity">
    <text evidence="2">Belongs to the quiescin-sulfhydryl oxidase (QSOX) family.</text>
</comment>
<keyword evidence="3 10" id="KW-0285">Flavoprotein</keyword>
<evidence type="ECO:0000256" key="4">
    <source>
        <dbReference type="ARBA" id="ARBA00022729"/>
    </source>
</evidence>
<dbReference type="GO" id="GO:0016971">
    <property type="term" value="F:flavin-dependent sulfhydryl oxidase activity"/>
    <property type="evidence" value="ECO:0007669"/>
    <property type="project" value="InterPro"/>
</dbReference>
<evidence type="ECO:0000256" key="7">
    <source>
        <dbReference type="ARBA" id="ARBA00023157"/>
    </source>
</evidence>
<dbReference type="EC" id="1.8.3.2" evidence="10"/>